<dbReference type="Proteomes" id="UP001519460">
    <property type="component" value="Unassembled WGS sequence"/>
</dbReference>
<keyword evidence="2" id="KW-1185">Reference proteome</keyword>
<evidence type="ECO:0000313" key="2">
    <source>
        <dbReference type="Proteomes" id="UP001519460"/>
    </source>
</evidence>
<proteinExistence type="predicted"/>
<reference evidence="1 2" key="1">
    <citation type="journal article" date="2023" name="Sci. Data">
        <title>Genome assembly of the Korean intertidal mud-creeper Batillaria attramentaria.</title>
        <authorList>
            <person name="Patra A.K."/>
            <person name="Ho P.T."/>
            <person name="Jun S."/>
            <person name="Lee S.J."/>
            <person name="Kim Y."/>
            <person name="Won Y.J."/>
        </authorList>
    </citation>
    <scope>NUCLEOTIDE SEQUENCE [LARGE SCALE GENOMIC DNA]</scope>
    <source>
        <strain evidence="1">Wonlab-2016</strain>
    </source>
</reference>
<gene>
    <name evidence="1" type="ORF">BaRGS_00025302</name>
</gene>
<evidence type="ECO:0000313" key="1">
    <source>
        <dbReference type="EMBL" id="KAK7483503.1"/>
    </source>
</evidence>
<comment type="caution">
    <text evidence="1">The sequence shown here is derived from an EMBL/GenBank/DDBJ whole genome shotgun (WGS) entry which is preliminary data.</text>
</comment>
<sequence length="120" mass="12921">MAVRVGTDSNGYAALANNRIFNFQGNWSHTHTLVAELNSPSSSFFCISFSQVKAALLSYKSLHELSCFDTAVTSPKVPKIGACQELQLLAPGLFPPSSDQDLSVGHLSASLIWYSQSPSL</sequence>
<dbReference type="EMBL" id="JACVVK020000226">
    <property type="protein sequence ID" value="KAK7483503.1"/>
    <property type="molecule type" value="Genomic_DNA"/>
</dbReference>
<protein>
    <submittedName>
        <fullName evidence="1">Uncharacterized protein</fullName>
    </submittedName>
</protein>
<organism evidence="1 2">
    <name type="scientific">Batillaria attramentaria</name>
    <dbReference type="NCBI Taxonomy" id="370345"/>
    <lineage>
        <taxon>Eukaryota</taxon>
        <taxon>Metazoa</taxon>
        <taxon>Spiralia</taxon>
        <taxon>Lophotrochozoa</taxon>
        <taxon>Mollusca</taxon>
        <taxon>Gastropoda</taxon>
        <taxon>Caenogastropoda</taxon>
        <taxon>Sorbeoconcha</taxon>
        <taxon>Cerithioidea</taxon>
        <taxon>Batillariidae</taxon>
        <taxon>Batillaria</taxon>
    </lineage>
</organism>
<name>A0ABD0K8V7_9CAEN</name>
<accession>A0ABD0K8V7</accession>
<dbReference type="AlphaFoldDB" id="A0ABD0K8V7"/>